<name>A0A1Q8CGX2_9PSEU</name>
<dbReference type="Proteomes" id="UP000185596">
    <property type="component" value="Unassembled WGS sequence"/>
</dbReference>
<organism evidence="2 3">
    <name type="scientific">Actinophytocola xanthii</name>
    <dbReference type="NCBI Taxonomy" id="1912961"/>
    <lineage>
        <taxon>Bacteria</taxon>
        <taxon>Bacillati</taxon>
        <taxon>Actinomycetota</taxon>
        <taxon>Actinomycetes</taxon>
        <taxon>Pseudonocardiales</taxon>
        <taxon>Pseudonocardiaceae</taxon>
    </lineage>
</organism>
<reference evidence="2 3" key="1">
    <citation type="submission" date="2016-12" db="EMBL/GenBank/DDBJ databases">
        <title>The draft genome sequence of Actinophytocola sp. 11-183.</title>
        <authorList>
            <person name="Wang W."/>
            <person name="Yuan L."/>
        </authorList>
    </citation>
    <scope>NUCLEOTIDE SEQUENCE [LARGE SCALE GENOMIC DNA]</scope>
    <source>
        <strain evidence="2 3">11-183</strain>
    </source>
</reference>
<sequence>MPVKVAEEKPALRSVQPSRVKLMRGGAGEVEVDFLPEGGWGRVLVLAALEVVGEEALGGEPDLTLLHSFSVVVEHGLVAVLLFERDLRAALAAGGQQQGDDPTGADNDSSGGAHGIELHAVGLGVPAGVGRQ</sequence>
<dbReference type="RefSeq" id="WP_075128482.1">
    <property type="nucleotide sequence ID" value="NZ_MSIE01000053.1"/>
</dbReference>
<proteinExistence type="predicted"/>
<dbReference type="EMBL" id="MSIE01000053">
    <property type="protein sequence ID" value="OLF13606.1"/>
    <property type="molecule type" value="Genomic_DNA"/>
</dbReference>
<evidence type="ECO:0000256" key="1">
    <source>
        <dbReference type="SAM" id="MobiDB-lite"/>
    </source>
</evidence>
<protein>
    <submittedName>
        <fullName evidence="2">Uncharacterized protein</fullName>
    </submittedName>
</protein>
<dbReference type="AlphaFoldDB" id="A0A1Q8CGX2"/>
<gene>
    <name evidence="2" type="ORF">BU204_26555</name>
</gene>
<keyword evidence="3" id="KW-1185">Reference proteome</keyword>
<evidence type="ECO:0000313" key="2">
    <source>
        <dbReference type="EMBL" id="OLF13606.1"/>
    </source>
</evidence>
<feature type="region of interest" description="Disordered" evidence="1">
    <location>
        <begin position="92"/>
        <end position="115"/>
    </location>
</feature>
<accession>A0A1Q8CGX2</accession>
<feature type="compositionally biased region" description="Low complexity" evidence="1">
    <location>
        <begin position="92"/>
        <end position="101"/>
    </location>
</feature>
<comment type="caution">
    <text evidence="2">The sequence shown here is derived from an EMBL/GenBank/DDBJ whole genome shotgun (WGS) entry which is preliminary data.</text>
</comment>
<evidence type="ECO:0000313" key="3">
    <source>
        <dbReference type="Proteomes" id="UP000185596"/>
    </source>
</evidence>